<dbReference type="PROSITE" id="PS51145">
    <property type="entry name" value="ZU5"/>
    <property type="match status" value="1"/>
</dbReference>
<dbReference type="InterPro" id="IPR027417">
    <property type="entry name" value="P-loop_NTPase"/>
</dbReference>
<name>A0A9Q1BX75_HOLLE</name>
<evidence type="ECO:0000256" key="1">
    <source>
        <dbReference type="SAM" id="MobiDB-lite"/>
    </source>
</evidence>
<dbReference type="Pfam" id="PF00531">
    <property type="entry name" value="Death"/>
    <property type="match status" value="1"/>
</dbReference>
<dbReference type="EMBL" id="JAIZAY010000010">
    <property type="protein sequence ID" value="KAJ8034191.1"/>
    <property type="molecule type" value="Genomic_DNA"/>
</dbReference>
<dbReference type="OrthoDB" id="120976at2759"/>
<proteinExistence type="predicted"/>
<dbReference type="InterPro" id="IPR007111">
    <property type="entry name" value="NACHT_NTPase"/>
</dbReference>
<dbReference type="Pfam" id="PF00791">
    <property type="entry name" value="ZU5"/>
    <property type="match status" value="1"/>
</dbReference>
<dbReference type="InterPro" id="IPR011029">
    <property type="entry name" value="DEATH-like_dom_sf"/>
</dbReference>
<dbReference type="Proteomes" id="UP001152320">
    <property type="component" value="Chromosome 10"/>
</dbReference>
<keyword evidence="5" id="KW-1185">Reference proteome</keyword>
<evidence type="ECO:0000259" key="3">
    <source>
        <dbReference type="PROSITE" id="PS51145"/>
    </source>
</evidence>
<sequence>MAGNIPQRYSKDGRGDWQISDISSHANQCLVVAGFSRELRQTCIDVLSRENNVIFEKTFSHKGDADVDERFVASMNSDELVTGCGRKVQVIKAGFLGSIVSTHTLKRGPVTCLGVSSSESIVYVGRIDSSDLLVLGRDMKLRQTISIPFDKIYGIIDVIALNDRIILCSASGPLMSYGNVIMINASSHQRIAEYQTVLGNHFCPKSIILKEDSSSLMILWSFTSDSGYYSESEYHITLHSLDGNKVHCQALIVLTQSARKIAATSDNKLVILDSDGDISTIEINGFFQFDNLTKSLSELLRNEDCIKLCTYFEISEEQAAKLFSSHKPSKSLLNFLEEKRIFQRTDVISLHEAFTKLDMSNALHLLESYLKKTKTPVISAFEKFVAEFSTFLTSDLFDTVCGHFNISASEKSEILSNNSPGLSLLALLKTKNIITPTDVSALTIPAFFNLKQVMAKINRYQRDLRESKISLLEHELTLEEKADKFIHYLHLNIKSWYESICPLPWKKASHWGLSDLFVACGLTLTNTKSHTFLKNVDAKCIVTYGDIFTHPVLQHAPRIVVEGNPGSGKTMLASQIAYDWMEGKIDNIKFAILLQLKYVEDMTIPEAITKLILPIESPLSGDDVEAILEETDPSKVCLILDGLEEYTGGGKDSGPNQSEVMKVMNREKFPGIKVIITTRSEYLQDLPKCPMLKIRQFGKQERDNYVEKIFPQDIDKQNDVIKAVENNPLLLELCDVPLLFVMAVHNIERIAKYSDDGTEKVTPFVRNIIQTLCTMGHEGAQLQDQLEELKSSDSDEEDTIDSDDSEIFLLTLEEIAFNGLCTGKQQLSWPMNFVQDKISKVRSWIDSGILIVEEEIRRTKKSTTEKSVIILQQITMEVAVADSLSSSNKSREDVLTKGDIEETGMRSEIDDDGVSVTVTADKEQPLETNIGKDISRNAVTVLQARFLHKIIQEWFAAKHLANLLQNYNQGEVERCLNLISPIELHYVLRFACGISSRATPLILTYLKEYYRGLDYDKQGPVSDCICQCFLEHSGDRNDLKEILRDFCKIGIAICEEDSRQLQKAKISLLNFASENKILVQSVKLVDVCQSLLTKGNVIRLYLNSGVYLSPLQEVQSIVITSWGPKVQDLDYALLMKYLYEWPSLQEVDLHFPAQPPKLEEDVVHKISLTHKKVNWSIGAITHYLDARGEWCLKTFKGEKSPLSPSTQQKQSMEDEPTQSELSSQGTVEAEETQRSAEMESDQSMEGYHTKRKRRRLTSDVSAIEGELLSTNLSKLRVRETVSKNGGTIQVPNSGVKLRIPSNAFLEDNTTYSLEMRIIPRGAFDEPAKSFSDNSSVMVELLPNNLSLLRPAELTLPHCLVLRNVQTCKARIFVSHHDEGNHPNWEEITHTTRHELSENDCRIWLDRFCWVKYEIDGEEVEAKKLIVYTAGHKCKVDTERVIIDVGYYPELIGANELLQQKLRNLFIADRQPFLFRREPKDPLKITVEETTPNDWKTIRSSSFPKTISYFNIASSNEQSRPFVFQRHTEVSSLPICIFSLSQGEESTELSIDMAENGTHREQMVTSSPDMGVLSGDRYRGAMEVMPADLVNRYGQMSLSPMDEYPLTSPSGVVSLKDNVSETLLSITKGASAALQSPPSLSPSSLPVFDMISFGNISTLAKYLDPENNLHNDWRTLADRLTFKVNDIALFGTRGSPTIEVIKSAMMCGFLKSKSQLIDILKEMKREDAAKAISDETNQATTM</sequence>
<comment type="caution">
    <text evidence="4">The sequence shown here is derived from an EMBL/GenBank/DDBJ whole genome shotgun (WGS) entry which is preliminary data.</text>
</comment>
<dbReference type="SUPFAM" id="SSF52540">
    <property type="entry name" value="P-loop containing nucleoside triphosphate hydrolases"/>
    <property type="match status" value="1"/>
</dbReference>
<evidence type="ECO:0000313" key="4">
    <source>
        <dbReference type="EMBL" id="KAJ8034191.1"/>
    </source>
</evidence>
<organism evidence="4 5">
    <name type="scientific">Holothuria leucospilota</name>
    <name type="common">Black long sea cucumber</name>
    <name type="synonym">Mertensiothuria leucospilota</name>
    <dbReference type="NCBI Taxonomy" id="206669"/>
    <lineage>
        <taxon>Eukaryota</taxon>
        <taxon>Metazoa</taxon>
        <taxon>Echinodermata</taxon>
        <taxon>Eleutherozoa</taxon>
        <taxon>Echinozoa</taxon>
        <taxon>Holothuroidea</taxon>
        <taxon>Aspidochirotacea</taxon>
        <taxon>Aspidochirotida</taxon>
        <taxon>Holothuriidae</taxon>
        <taxon>Holothuria</taxon>
    </lineage>
</organism>
<dbReference type="Gene3D" id="3.40.50.300">
    <property type="entry name" value="P-loop containing nucleotide triphosphate hydrolases"/>
    <property type="match status" value="1"/>
</dbReference>
<accession>A0A9Q1BX75</accession>
<feature type="domain" description="NACHT" evidence="2">
    <location>
        <begin position="557"/>
        <end position="680"/>
    </location>
</feature>
<protein>
    <submittedName>
        <fullName evidence="4">NACHT, LRR and PYD domains-containing protein 10</fullName>
    </submittedName>
</protein>
<dbReference type="InterPro" id="IPR000906">
    <property type="entry name" value="ZU5_dom"/>
</dbReference>
<dbReference type="Pfam" id="PF05729">
    <property type="entry name" value="NACHT"/>
    <property type="match status" value="1"/>
</dbReference>
<dbReference type="PANTHER" id="PTHR46312:SF2">
    <property type="entry name" value="NUCLEOTIDE-BINDING OLIGOMERIZATION DOMAIN-CONTAINING PROTEIN 2-LIKE"/>
    <property type="match status" value="1"/>
</dbReference>
<dbReference type="PROSITE" id="PS50837">
    <property type="entry name" value="NACHT"/>
    <property type="match status" value="1"/>
</dbReference>
<reference evidence="4" key="1">
    <citation type="submission" date="2021-10" db="EMBL/GenBank/DDBJ databases">
        <title>Tropical sea cucumber genome reveals ecological adaptation and Cuvierian tubules defense mechanism.</title>
        <authorList>
            <person name="Chen T."/>
        </authorList>
    </citation>
    <scope>NUCLEOTIDE SEQUENCE</scope>
    <source>
        <strain evidence="4">Nanhai2018</strain>
        <tissue evidence="4">Muscle</tissue>
    </source>
</reference>
<dbReference type="InterPro" id="IPR000488">
    <property type="entry name" value="Death_dom"/>
</dbReference>
<evidence type="ECO:0000313" key="5">
    <source>
        <dbReference type="Proteomes" id="UP001152320"/>
    </source>
</evidence>
<dbReference type="PANTHER" id="PTHR46312">
    <property type="entry name" value="NACHT DOMAIN-CONTAINING PROTEIN"/>
    <property type="match status" value="1"/>
</dbReference>
<dbReference type="Gene3D" id="2.60.220.30">
    <property type="match status" value="1"/>
</dbReference>
<dbReference type="GO" id="GO:0007165">
    <property type="term" value="P:signal transduction"/>
    <property type="evidence" value="ECO:0007669"/>
    <property type="project" value="InterPro"/>
</dbReference>
<dbReference type="SUPFAM" id="SSF47986">
    <property type="entry name" value="DEATH domain"/>
    <property type="match status" value="1"/>
</dbReference>
<evidence type="ECO:0000259" key="2">
    <source>
        <dbReference type="PROSITE" id="PS50837"/>
    </source>
</evidence>
<dbReference type="Gene3D" id="1.10.533.10">
    <property type="entry name" value="Death Domain, Fas"/>
    <property type="match status" value="1"/>
</dbReference>
<gene>
    <name evidence="4" type="ORF">HOLleu_20925</name>
</gene>
<feature type="domain" description="ZU5" evidence="3">
    <location>
        <begin position="1275"/>
        <end position="1416"/>
    </location>
</feature>
<feature type="region of interest" description="Disordered" evidence="1">
    <location>
        <begin position="1199"/>
        <end position="1256"/>
    </location>
</feature>